<feature type="compositionally biased region" description="Acidic residues" evidence="1">
    <location>
        <begin position="33"/>
        <end position="42"/>
    </location>
</feature>
<reference evidence="2" key="1">
    <citation type="submission" date="2018-01" db="EMBL/GenBank/DDBJ databases">
        <authorList>
            <person name="Mao J.F."/>
        </authorList>
    </citation>
    <scope>NUCLEOTIDE SEQUENCE</scope>
    <source>
        <strain evidence="2">Huo1</strain>
        <tissue evidence="2">Leaf</tissue>
    </source>
</reference>
<sequence>MIKRRHGVGRGDAHGGSRGGDVEITQTKSVSINDDEEFNEAEGENRSTEIVQIKYHFLKAEVDEEIYFLDDAAHVKAEEEKENYMCKIVELFQAVNGKQPFSTQCDANANSIPHVFPEIEGQYGERNLLDMYSGCGGMSVGLCLSANSCGVKLVTKWVVDSTHMLVKA</sequence>
<keyword evidence="3" id="KW-1185">Reference proteome</keyword>
<evidence type="ECO:0000256" key="1">
    <source>
        <dbReference type="SAM" id="MobiDB-lite"/>
    </source>
</evidence>
<protein>
    <recommendedName>
        <fullName evidence="4">DNA (Cytosine-5)-methyltransferase 1</fullName>
    </recommendedName>
</protein>
<comment type="caution">
    <text evidence="2">The sequence shown here is derived from an EMBL/GenBank/DDBJ whole genome shotgun (WGS) entry which is preliminary data.</text>
</comment>
<gene>
    <name evidence="2" type="ORF">SASPL_154586</name>
</gene>
<name>A0A8X8YZE4_SALSN</name>
<dbReference type="InterPro" id="IPR043151">
    <property type="entry name" value="BAH_sf"/>
</dbReference>
<organism evidence="2">
    <name type="scientific">Salvia splendens</name>
    <name type="common">Scarlet sage</name>
    <dbReference type="NCBI Taxonomy" id="180675"/>
    <lineage>
        <taxon>Eukaryota</taxon>
        <taxon>Viridiplantae</taxon>
        <taxon>Streptophyta</taxon>
        <taxon>Embryophyta</taxon>
        <taxon>Tracheophyta</taxon>
        <taxon>Spermatophyta</taxon>
        <taxon>Magnoliopsida</taxon>
        <taxon>eudicotyledons</taxon>
        <taxon>Gunneridae</taxon>
        <taxon>Pentapetalae</taxon>
        <taxon>asterids</taxon>
        <taxon>lamiids</taxon>
        <taxon>Lamiales</taxon>
        <taxon>Lamiaceae</taxon>
        <taxon>Nepetoideae</taxon>
        <taxon>Mentheae</taxon>
        <taxon>Salviinae</taxon>
        <taxon>Salvia</taxon>
        <taxon>Salvia subgen. Calosphace</taxon>
        <taxon>core Calosphace</taxon>
    </lineage>
</organism>
<dbReference type="PANTHER" id="PTHR10629">
    <property type="entry name" value="CYTOSINE-SPECIFIC METHYLTRANSFERASE"/>
    <property type="match status" value="1"/>
</dbReference>
<dbReference type="GO" id="GO:0003886">
    <property type="term" value="F:DNA (cytosine-5-)-methyltransferase activity"/>
    <property type="evidence" value="ECO:0007669"/>
    <property type="project" value="TreeGrafter"/>
</dbReference>
<dbReference type="GO" id="GO:0005634">
    <property type="term" value="C:nucleus"/>
    <property type="evidence" value="ECO:0007669"/>
    <property type="project" value="TreeGrafter"/>
</dbReference>
<dbReference type="Proteomes" id="UP000298416">
    <property type="component" value="Unassembled WGS sequence"/>
</dbReference>
<evidence type="ECO:0000313" key="3">
    <source>
        <dbReference type="Proteomes" id="UP000298416"/>
    </source>
</evidence>
<dbReference type="GO" id="GO:0044027">
    <property type="term" value="P:negative regulation of gene expression via chromosomal CpG island methylation"/>
    <property type="evidence" value="ECO:0007669"/>
    <property type="project" value="TreeGrafter"/>
</dbReference>
<dbReference type="InterPro" id="IPR029063">
    <property type="entry name" value="SAM-dependent_MTases_sf"/>
</dbReference>
<dbReference type="Gene3D" id="3.40.50.150">
    <property type="entry name" value="Vaccinia Virus protein VP39"/>
    <property type="match status" value="1"/>
</dbReference>
<dbReference type="PANTHER" id="PTHR10629:SF50">
    <property type="entry name" value="DNA (CYTOSINE-5)-METHYLTRANSFERASE CMT3"/>
    <property type="match status" value="1"/>
</dbReference>
<proteinExistence type="predicted"/>
<accession>A0A8X8YZE4</accession>
<dbReference type="Gene3D" id="2.30.30.490">
    <property type="match status" value="1"/>
</dbReference>
<dbReference type="GO" id="GO:0003677">
    <property type="term" value="F:DNA binding"/>
    <property type="evidence" value="ECO:0007669"/>
    <property type="project" value="TreeGrafter"/>
</dbReference>
<dbReference type="AlphaFoldDB" id="A0A8X8YZE4"/>
<reference evidence="2" key="2">
    <citation type="submission" date="2020-08" db="EMBL/GenBank/DDBJ databases">
        <title>Plant Genome Project.</title>
        <authorList>
            <person name="Zhang R.-G."/>
        </authorList>
    </citation>
    <scope>NUCLEOTIDE SEQUENCE</scope>
    <source>
        <strain evidence="2">Huo1</strain>
        <tissue evidence="2">Leaf</tissue>
    </source>
</reference>
<dbReference type="InterPro" id="IPR050390">
    <property type="entry name" value="C5-Methyltransferase"/>
</dbReference>
<feature type="region of interest" description="Disordered" evidence="1">
    <location>
        <begin position="1"/>
        <end position="44"/>
    </location>
</feature>
<dbReference type="EMBL" id="PNBA02000022">
    <property type="protein sequence ID" value="KAG6385708.1"/>
    <property type="molecule type" value="Genomic_DNA"/>
</dbReference>
<evidence type="ECO:0000313" key="2">
    <source>
        <dbReference type="EMBL" id="KAG6385708.1"/>
    </source>
</evidence>
<evidence type="ECO:0008006" key="4">
    <source>
        <dbReference type="Google" id="ProtNLM"/>
    </source>
</evidence>